<dbReference type="PROSITE" id="PS50043">
    <property type="entry name" value="HTH_LUXR_2"/>
    <property type="match status" value="1"/>
</dbReference>
<name>A0A8J3Z3C2_9ACTN</name>
<evidence type="ECO:0000256" key="2">
    <source>
        <dbReference type="ARBA" id="ARBA00022840"/>
    </source>
</evidence>
<dbReference type="InterPro" id="IPR016032">
    <property type="entry name" value="Sig_transdc_resp-reg_C-effctor"/>
</dbReference>
<dbReference type="InterPro" id="IPR036388">
    <property type="entry name" value="WH-like_DNA-bd_sf"/>
</dbReference>
<keyword evidence="5" id="KW-1185">Reference proteome</keyword>
<keyword evidence="2" id="KW-0067">ATP-binding</keyword>
<gene>
    <name evidence="4" type="ORF">Vau01_017760</name>
</gene>
<evidence type="ECO:0000259" key="3">
    <source>
        <dbReference type="PROSITE" id="PS50043"/>
    </source>
</evidence>
<accession>A0A8J3Z3C2</accession>
<reference evidence="4" key="1">
    <citation type="submission" date="2021-01" db="EMBL/GenBank/DDBJ databases">
        <title>Whole genome shotgun sequence of Virgisporangium aurantiacum NBRC 16421.</title>
        <authorList>
            <person name="Komaki H."/>
            <person name="Tamura T."/>
        </authorList>
    </citation>
    <scope>NUCLEOTIDE SEQUENCE</scope>
    <source>
        <strain evidence="4">NBRC 16421</strain>
    </source>
</reference>
<sequence length="818" mass="87002">MIGRAEERAVIGDLLAGGRAGRSGVLVLSGEPGVGKSELLAHAVTSAADMRILRATGVETEVDLPFAGLHQLVRPVLDLVARLPGRQSQALLAALGLADHRTEDRFLVAVAALSLLSEAAEDRPVLCVVEDAHWVDHSSVEALTFAARRLGAEGVVVLVATREEPWPGLPGLRVRGFSRDDALALLRLRAGAVTPRVGERLVEETGGNPLALVELAASLSREQLVGEQTLPQPLRLTDRLQEAFLGRVRMLPRDSQTLLLLAAADDTGDPAVVFRAVRELGVDATALDAAERAALAAVDDSGRITFRHPLVRAAVYQSATFTGRTTAHRALAHALDSDVHAARRAWHLAAAATGPDDDAAQGLERSAETALRRGGFGVASAAFERAAELSADRAGRARLLVAAAEAAYQVGQADRAGGLGDRASELIDDPIIADDVACLRGRIELTRGSSLKAHDLLDTAARRMAARDPRAAAAELIHAARAAWNLNDAARLAATSDALRSLRLPPNDPLSALTSAAVAVGELVAGRIPDAVARIHHATDEWLQLLSVGEVGDLEPWVLEAWLALSGTTRIGGGHWSGLSLAEAAVALGQPDRALERLLDKSAGPLVNPLSRILTVPDLVEAAVRGGRRSDVDVDGSIAWFADWAASTGRPWAIATVHRCRAIVADEDAETHFEAALRLHEEGGSTDRPFDRARTQLLYGQWLRRARRRGAARVHLAAAHETFERLGASPWAGRAGSELRATGQVVRRNDPVATRLTPQELQVIRLVAQGGSNSDVAAQLFISPRTVAYHLYKAFPKLGVTSRSDLSRLDIDTLIATQ</sequence>
<dbReference type="GO" id="GO:0004016">
    <property type="term" value="F:adenylate cyclase activity"/>
    <property type="evidence" value="ECO:0007669"/>
    <property type="project" value="TreeGrafter"/>
</dbReference>
<evidence type="ECO:0000256" key="1">
    <source>
        <dbReference type="ARBA" id="ARBA00022741"/>
    </source>
</evidence>
<comment type="caution">
    <text evidence="4">The sequence shown here is derived from an EMBL/GenBank/DDBJ whole genome shotgun (WGS) entry which is preliminary data.</text>
</comment>
<proteinExistence type="predicted"/>
<dbReference type="Pfam" id="PF00196">
    <property type="entry name" value="GerE"/>
    <property type="match status" value="1"/>
</dbReference>
<dbReference type="GO" id="GO:0006355">
    <property type="term" value="P:regulation of DNA-templated transcription"/>
    <property type="evidence" value="ECO:0007669"/>
    <property type="project" value="InterPro"/>
</dbReference>
<dbReference type="SUPFAM" id="SSF52540">
    <property type="entry name" value="P-loop containing nucleoside triphosphate hydrolases"/>
    <property type="match status" value="1"/>
</dbReference>
<dbReference type="GO" id="GO:0005524">
    <property type="term" value="F:ATP binding"/>
    <property type="evidence" value="ECO:0007669"/>
    <property type="project" value="UniProtKB-KW"/>
</dbReference>
<dbReference type="PRINTS" id="PR00038">
    <property type="entry name" value="HTHLUXR"/>
</dbReference>
<dbReference type="InterPro" id="IPR041664">
    <property type="entry name" value="AAA_16"/>
</dbReference>
<dbReference type="InterPro" id="IPR000792">
    <property type="entry name" value="Tscrpt_reg_LuxR_C"/>
</dbReference>
<evidence type="ECO:0000313" key="4">
    <source>
        <dbReference type="EMBL" id="GIJ54260.1"/>
    </source>
</evidence>
<organism evidence="4 5">
    <name type="scientific">Virgisporangium aurantiacum</name>
    <dbReference type="NCBI Taxonomy" id="175570"/>
    <lineage>
        <taxon>Bacteria</taxon>
        <taxon>Bacillati</taxon>
        <taxon>Actinomycetota</taxon>
        <taxon>Actinomycetes</taxon>
        <taxon>Micromonosporales</taxon>
        <taxon>Micromonosporaceae</taxon>
        <taxon>Virgisporangium</taxon>
    </lineage>
</organism>
<dbReference type="InterPro" id="IPR027417">
    <property type="entry name" value="P-loop_NTPase"/>
</dbReference>
<evidence type="ECO:0000313" key="5">
    <source>
        <dbReference type="Proteomes" id="UP000612585"/>
    </source>
</evidence>
<dbReference type="Gene3D" id="1.10.10.10">
    <property type="entry name" value="Winged helix-like DNA-binding domain superfamily/Winged helix DNA-binding domain"/>
    <property type="match status" value="1"/>
</dbReference>
<dbReference type="RefSeq" id="WP_203989076.1">
    <property type="nucleotide sequence ID" value="NZ_BOPG01000011.1"/>
</dbReference>
<dbReference type="CDD" id="cd06170">
    <property type="entry name" value="LuxR_C_like"/>
    <property type="match status" value="1"/>
</dbReference>
<dbReference type="AlphaFoldDB" id="A0A8J3Z3C2"/>
<dbReference type="SMART" id="SM00421">
    <property type="entry name" value="HTH_LUXR"/>
    <property type="match status" value="1"/>
</dbReference>
<dbReference type="Proteomes" id="UP000612585">
    <property type="component" value="Unassembled WGS sequence"/>
</dbReference>
<dbReference type="GO" id="GO:0005737">
    <property type="term" value="C:cytoplasm"/>
    <property type="evidence" value="ECO:0007669"/>
    <property type="project" value="TreeGrafter"/>
</dbReference>
<dbReference type="GO" id="GO:0003677">
    <property type="term" value="F:DNA binding"/>
    <property type="evidence" value="ECO:0007669"/>
    <property type="project" value="InterPro"/>
</dbReference>
<dbReference type="SUPFAM" id="SSF46894">
    <property type="entry name" value="C-terminal effector domain of the bipartite response regulators"/>
    <property type="match status" value="1"/>
</dbReference>
<dbReference type="PANTHER" id="PTHR16305">
    <property type="entry name" value="TESTICULAR SOLUBLE ADENYLYL CYCLASE"/>
    <property type="match status" value="1"/>
</dbReference>
<feature type="domain" description="HTH luxR-type" evidence="3">
    <location>
        <begin position="749"/>
        <end position="814"/>
    </location>
</feature>
<dbReference type="EMBL" id="BOPG01000011">
    <property type="protein sequence ID" value="GIJ54260.1"/>
    <property type="molecule type" value="Genomic_DNA"/>
</dbReference>
<protein>
    <recommendedName>
        <fullName evidence="3">HTH luxR-type domain-containing protein</fullName>
    </recommendedName>
</protein>
<dbReference type="PANTHER" id="PTHR16305:SF35">
    <property type="entry name" value="TRANSCRIPTIONAL ACTIVATOR DOMAIN"/>
    <property type="match status" value="1"/>
</dbReference>
<keyword evidence="1" id="KW-0547">Nucleotide-binding</keyword>
<dbReference type="Pfam" id="PF13191">
    <property type="entry name" value="AAA_16"/>
    <property type="match status" value="1"/>
</dbReference>